<dbReference type="SUPFAM" id="SSF88723">
    <property type="entry name" value="PIN domain-like"/>
    <property type="match status" value="1"/>
</dbReference>
<dbReference type="CDD" id="cd09872">
    <property type="entry name" value="PIN_Sll0205-like"/>
    <property type="match status" value="1"/>
</dbReference>
<dbReference type="Proteomes" id="UP000007113">
    <property type="component" value="Chromosome"/>
</dbReference>
<dbReference type="STRING" id="682795.AciX8_4892"/>
<dbReference type="InterPro" id="IPR029060">
    <property type="entry name" value="PIN-like_dom_sf"/>
</dbReference>
<dbReference type="PANTHER" id="PTHR36173">
    <property type="entry name" value="RIBONUCLEASE VAPC16-RELATED"/>
    <property type="match status" value="1"/>
</dbReference>
<reference evidence="2 3" key="1">
    <citation type="submission" date="2011-11" db="EMBL/GenBank/DDBJ databases">
        <title>Complete sequence of Granulicella mallensis MP5ACTX8.</title>
        <authorList>
            <consortium name="US DOE Joint Genome Institute"/>
            <person name="Lucas S."/>
            <person name="Copeland A."/>
            <person name="Lapidus A."/>
            <person name="Cheng J.-F."/>
            <person name="Goodwin L."/>
            <person name="Pitluck S."/>
            <person name="Peters L."/>
            <person name="Lu M."/>
            <person name="Detter J.C."/>
            <person name="Han C."/>
            <person name="Tapia R."/>
            <person name="Land M."/>
            <person name="Hauser L."/>
            <person name="Kyrpides N."/>
            <person name="Ivanova N."/>
            <person name="Mikhailova N."/>
            <person name="Pagani I."/>
            <person name="Rawat S."/>
            <person name="Mannisto M."/>
            <person name="Haggblom M."/>
            <person name="Woyke T."/>
        </authorList>
    </citation>
    <scope>NUCLEOTIDE SEQUENCE [LARGE SCALE GENOMIC DNA]</scope>
    <source>
        <strain evidence="3">ATCC BAA-1857 / DSM 23137 / MP5ACTX8</strain>
    </source>
</reference>
<evidence type="ECO:0000259" key="1">
    <source>
        <dbReference type="Pfam" id="PF01850"/>
    </source>
</evidence>
<evidence type="ECO:0000313" key="2">
    <source>
        <dbReference type="EMBL" id="AEU39161.1"/>
    </source>
</evidence>
<dbReference type="HOGENOM" id="CLU_129890_2_1_0"/>
<protein>
    <submittedName>
        <fullName evidence="2">PilT protein domain protein</fullName>
    </submittedName>
</protein>
<proteinExistence type="predicted"/>
<dbReference type="RefSeq" id="WP_014268032.1">
    <property type="nucleotide sequence ID" value="NC_016631.1"/>
</dbReference>
<accession>G8NZP1</accession>
<evidence type="ECO:0000313" key="3">
    <source>
        <dbReference type="Proteomes" id="UP000007113"/>
    </source>
</evidence>
<dbReference type="Pfam" id="PF01850">
    <property type="entry name" value="PIN"/>
    <property type="match status" value="1"/>
</dbReference>
<dbReference type="EMBL" id="CP003130">
    <property type="protein sequence ID" value="AEU39161.1"/>
    <property type="molecule type" value="Genomic_DNA"/>
</dbReference>
<name>G8NZP1_GRAMM</name>
<sequence length="138" mass="15624">MTGYLLDTHVWLWVQQRATSEVSTGFFPEVEKWQRLGRAYISAVSMWEIARLTADGHIELSMSLERFLSDATRDGGLQLLPLTTQILIESTRLPGDIHRDPADRMLVATAREHGLTLVTRDKALLKYALLGHLNARKP</sequence>
<organism evidence="2 3">
    <name type="scientific">Granulicella mallensis (strain ATCC BAA-1857 / DSM 23137 / MP5ACTX8)</name>
    <dbReference type="NCBI Taxonomy" id="682795"/>
    <lineage>
        <taxon>Bacteria</taxon>
        <taxon>Pseudomonadati</taxon>
        <taxon>Acidobacteriota</taxon>
        <taxon>Terriglobia</taxon>
        <taxon>Terriglobales</taxon>
        <taxon>Acidobacteriaceae</taxon>
        <taxon>Granulicella</taxon>
    </lineage>
</organism>
<dbReference type="InterPro" id="IPR041705">
    <property type="entry name" value="PIN_Sll0205"/>
</dbReference>
<dbReference type="KEGG" id="gma:AciX8_4892"/>
<dbReference type="InterPro" id="IPR002716">
    <property type="entry name" value="PIN_dom"/>
</dbReference>
<dbReference type="eggNOG" id="COG3744">
    <property type="taxonomic scope" value="Bacteria"/>
</dbReference>
<gene>
    <name evidence="2" type="ordered locus">AciX8_4892</name>
</gene>
<dbReference type="PANTHER" id="PTHR36173:SF1">
    <property type="entry name" value="RIBONUCLEASE VAPC22"/>
    <property type="match status" value="1"/>
</dbReference>
<dbReference type="Gene3D" id="3.40.50.1010">
    <property type="entry name" value="5'-nuclease"/>
    <property type="match status" value="1"/>
</dbReference>
<dbReference type="AlphaFoldDB" id="G8NZP1"/>
<keyword evidence="3" id="KW-1185">Reference proteome</keyword>
<dbReference type="InterPro" id="IPR052919">
    <property type="entry name" value="TA_system_RNase"/>
</dbReference>
<dbReference type="OrthoDB" id="9798990at2"/>
<feature type="domain" description="PIN" evidence="1">
    <location>
        <begin position="4"/>
        <end position="128"/>
    </location>
</feature>